<dbReference type="PANTHER" id="PTHR11645">
    <property type="entry name" value="PYRROLINE-5-CARBOXYLATE REDUCTASE"/>
    <property type="match status" value="1"/>
</dbReference>
<dbReference type="GO" id="GO:0004735">
    <property type="term" value="F:pyrroline-5-carboxylate reductase activity"/>
    <property type="evidence" value="ECO:0007669"/>
    <property type="project" value="UniProtKB-UniRule"/>
</dbReference>
<proteinExistence type="inferred from homology"/>
<evidence type="ECO:0000256" key="6">
    <source>
        <dbReference type="PIRSR" id="PIRSR000193-1"/>
    </source>
</evidence>
<evidence type="ECO:0000313" key="9">
    <source>
        <dbReference type="EMBL" id="SFD70444.1"/>
    </source>
</evidence>
<dbReference type="UniPathway" id="UPA00098">
    <property type="reaction ID" value="UER00361"/>
</dbReference>
<sequence>MINKIAIIGGGNLGTAIAKGLVNAREPYRGELVVTRRRVHLIKHLEANGIKVIKNNAEAVHNADLVILAVKPFQLKDILTEISSAIRPDAILISLAAGVDSKTIAEMCPGQKAIFRVMPNTAISIGESMTCISSFNATAEQDQTIRELFETVGVVQFIPEELMSAATVLAACGIAYALRFIRAATQGGVEIGFGSDLALKIAAQTVKGASELIIRGQSHPEAEIDKVTTPRGITISGLNEMEHQGFSSALIKGLVTSFEKIENGSRKK</sequence>
<feature type="domain" description="Pyrroline-5-carboxylate reductase dimerisation" evidence="8">
    <location>
        <begin position="160"/>
        <end position="261"/>
    </location>
</feature>
<dbReference type="eggNOG" id="COG0345">
    <property type="taxonomic scope" value="Bacteria"/>
</dbReference>
<dbReference type="HAMAP" id="MF_01925">
    <property type="entry name" value="P5C_reductase"/>
    <property type="match status" value="1"/>
</dbReference>
<dbReference type="NCBIfam" id="TIGR00112">
    <property type="entry name" value="proC"/>
    <property type="match status" value="1"/>
</dbReference>
<evidence type="ECO:0000256" key="1">
    <source>
        <dbReference type="ARBA" id="ARBA00005525"/>
    </source>
</evidence>
<comment type="catalytic activity">
    <reaction evidence="4">
        <text>L-proline + NAD(+) = (S)-1-pyrroline-5-carboxylate + NADH + 2 H(+)</text>
        <dbReference type="Rhea" id="RHEA:14105"/>
        <dbReference type="ChEBI" id="CHEBI:15378"/>
        <dbReference type="ChEBI" id="CHEBI:17388"/>
        <dbReference type="ChEBI" id="CHEBI:57540"/>
        <dbReference type="ChEBI" id="CHEBI:57945"/>
        <dbReference type="ChEBI" id="CHEBI:60039"/>
        <dbReference type="EC" id="1.5.1.2"/>
    </reaction>
</comment>
<reference evidence="9 10" key="1">
    <citation type="submission" date="2016-10" db="EMBL/GenBank/DDBJ databases">
        <authorList>
            <person name="de Groot N.N."/>
        </authorList>
    </citation>
    <scope>NUCLEOTIDE SEQUENCE [LARGE SCALE GENOMIC DNA]</scope>
    <source>
        <strain evidence="9 10">DSM 19012</strain>
    </source>
</reference>
<dbReference type="SUPFAM" id="SSF48179">
    <property type="entry name" value="6-phosphogluconate dehydrogenase C-terminal domain-like"/>
    <property type="match status" value="1"/>
</dbReference>
<keyword evidence="3 4" id="KW-0560">Oxidoreductase</keyword>
<evidence type="ECO:0000256" key="3">
    <source>
        <dbReference type="ARBA" id="ARBA00023002"/>
    </source>
</evidence>
<dbReference type="RefSeq" id="WP_010527254.1">
    <property type="nucleotide sequence ID" value="NZ_AFSL01000040.1"/>
</dbReference>
<gene>
    <name evidence="4" type="primary">proC</name>
    <name evidence="9" type="ORF">SAMN05444380_10188</name>
</gene>
<evidence type="ECO:0000256" key="2">
    <source>
        <dbReference type="ARBA" id="ARBA00022857"/>
    </source>
</evidence>
<comment type="subcellular location">
    <subcellularLocation>
        <location evidence="4">Cytoplasm</location>
    </subcellularLocation>
</comment>
<dbReference type="AlphaFoldDB" id="A0A1I1UIA9"/>
<keyword evidence="4" id="KW-0963">Cytoplasm</keyword>
<evidence type="ECO:0000259" key="7">
    <source>
        <dbReference type="Pfam" id="PF03807"/>
    </source>
</evidence>
<dbReference type="PIRSF" id="PIRSF000193">
    <property type="entry name" value="Pyrrol-5-carb_rd"/>
    <property type="match status" value="1"/>
</dbReference>
<evidence type="ECO:0000256" key="5">
    <source>
        <dbReference type="NCBIfam" id="TIGR00112"/>
    </source>
</evidence>
<dbReference type="InterPro" id="IPR008927">
    <property type="entry name" value="6-PGluconate_DH-like_C_sf"/>
</dbReference>
<organism evidence="9 10">
    <name type="scientific">Thermophagus xiamenensis</name>
    <dbReference type="NCBI Taxonomy" id="385682"/>
    <lineage>
        <taxon>Bacteria</taxon>
        <taxon>Pseudomonadati</taxon>
        <taxon>Bacteroidota</taxon>
        <taxon>Bacteroidia</taxon>
        <taxon>Marinilabiliales</taxon>
        <taxon>Marinilabiliaceae</taxon>
        <taxon>Thermophagus</taxon>
    </lineage>
</organism>
<comment type="catalytic activity">
    <reaction evidence="4">
        <text>L-proline + NADP(+) = (S)-1-pyrroline-5-carboxylate + NADPH + 2 H(+)</text>
        <dbReference type="Rhea" id="RHEA:14109"/>
        <dbReference type="ChEBI" id="CHEBI:15378"/>
        <dbReference type="ChEBI" id="CHEBI:17388"/>
        <dbReference type="ChEBI" id="CHEBI:57783"/>
        <dbReference type="ChEBI" id="CHEBI:58349"/>
        <dbReference type="ChEBI" id="CHEBI:60039"/>
        <dbReference type="EC" id="1.5.1.2"/>
    </reaction>
</comment>
<name>A0A1I1UIA9_9BACT</name>
<evidence type="ECO:0000313" key="10">
    <source>
        <dbReference type="Proteomes" id="UP000181976"/>
    </source>
</evidence>
<dbReference type="EMBL" id="FONA01000001">
    <property type="protein sequence ID" value="SFD70444.1"/>
    <property type="molecule type" value="Genomic_DNA"/>
</dbReference>
<dbReference type="Gene3D" id="1.10.3730.10">
    <property type="entry name" value="ProC C-terminal domain-like"/>
    <property type="match status" value="1"/>
</dbReference>
<accession>A0A1I1UIA9</accession>
<dbReference type="Pfam" id="PF03807">
    <property type="entry name" value="F420_oxidored"/>
    <property type="match status" value="1"/>
</dbReference>
<dbReference type="OrthoDB" id="9805754at2"/>
<keyword evidence="4" id="KW-0641">Proline biosynthesis</keyword>
<comment type="similarity">
    <text evidence="1 4">Belongs to the pyrroline-5-carboxylate reductase family.</text>
</comment>
<comment type="pathway">
    <text evidence="4">Amino-acid biosynthesis; L-proline biosynthesis; L-proline from L-glutamate 5-semialdehyde: step 1/1.</text>
</comment>
<dbReference type="Pfam" id="PF14748">
    <property type="entry name" value="P5CR_dimer"/>
    <property type="match status" value="1"/>
</dbReference>
<dbReference type="Gene3D" id="3.40.50.720">
    <property type="entry name" value="NAD(P)-binding Rossmann-like Domain"/>
    <property type="match status" value="1"/>
</dbReference>
<keyword evidence="4" id="KW-0028">Amino-acid biosynthesis</keyword>
<dbReference type="InterPro" id="IPR000304">
    <property type="entry name" value="Pyrroline-COOH_reductase"/>
</dbReference>
<keyword evidence="10" id="KW-1185">Reference proteome</keyword>
<protein>
    <recommendedName>
        <fullName evidence="4 5">Pyrroline-5-carboxylate reductase</fullName>
        <shortName evidence="4">P5C reductase</shortName>
        <shortName evidence="4">P5CR</shortName>
        <ecNumber evidence="4 5">1.5.1.2</ecNumber>
    </recommendedName>
    <alternativeName>
        <fullName evidence="4">PCA reductase</fullName>
    </alternativeName>
</protein>
<dbReference type="InterPro" id="IPR036291">
    <property type="entry name" value="NAD(P)-bd_dom_sf"/>
</dbReference>
<dbReference type="FunCoup" id="A0A1I1UIA9">
    <property type="interactions" value="439"/>
</dbReference>
<evidence type="ECO:0000256" key="4">
    <source>
        <dbReference type="HAMAP-Rule" id="MF_01925"/>
    </source>
</evidence>
<feature type="binding site" evidence="6">
    <location>
        <begin position="69"/>
        <end position="72"/>
    </location>
    <ligand>
        <name>NADP(+)</name>
        <dbReference type="ChEBI" id="CHEBI:58349"/>
    </ligand>
</feature>
<feature type="domain" description="Pyrroline-5-carboxylate reductase catalytic N-terminal" evidence="7">
    <location>
        <begin position="4"/>
        <end position="98"/>
    </location>
</feature>
<dbReference type="SUPFAM" id="SSF51735">
    <property type="entry name" value="NAD(P)-binding Rossmann-fold domains"/>
    <property type="match status" value="1"/>
</dbReference>
<feature type="binding site" evidence="6">
    <location>
        <position position="56"/>
    </location>
    <ligand>
        <name>NADPH</name>
        <dbReference type="ChEBI" id="CHEBI:57783"/>
    </ligand>
</feature>
<dbReference type="GO" id="GO:0055129">
    <property type="term" value="P:L-proline biosynthetic process"/>
    <property type="evidence" value="ECO:0007669"/>
    <property type="project" value="UniProtKB-UniRule"/>
</dbReference>
<dbReference type="InterPro" id="IPR029036">
    <property type="entry name" value="P5CR_dimer"/>
</dbReference>
<dbReference type="GO" id="GO:0005737">
    <property type="term" value="C:cytoplasm"/>
    <property type="evidence" value="ECO:0007669"/>
    <property type="project" value="UniProtKB-SubCell"/>
</dbReference>
<feature type="binding site" evidence="6">
    <location>
        <begin position="8"/>
        <end position="13"/>
    </location>
    <ligand>
        <name>NADP(+)</name>
        <dbReference type="ChEBI" id="CHEBI:58349"/>
    </ligand>
</feature>
<dbReference type="EC" id="1.5.1.2" evidence="4 5"/>
<dbReference type="PANTHER" id="PTHR11645:SF0">
    <property type="entry name" value="PYRROLINE-5-CARBOXYLATE REDUCTASE 3"/>
    <property type="match status" value="1"/>
</dbReference>
<dbReference type="InterPro" id="IPR028939">
    <property type="entry name" value="P5C_Rdtase_cat_N"/>
</dbReference>
<keyword evidence="2 4" id="KW-0521">NADP</keyword>
<comment type="function">
    <text evidence="4">Catalyzes the reduction of 1-pyrroline-5-carboxylate (PCA) to L-proline.</text>
</comment>
<evidence type="ECO:0000259" key="8">
    <source>
        <dbReference type="Pfam" id="PF14748"/>
    </source>
</evidence>
<dbReference type="Proteomes" id="UP000181976">
    <property type="component" value="Unassembled WGS sequence"/>
</dbReference>
<dbReference type="InParanoid" id="A0A1I1UIA9"/>
<dbReference type="STRING" id="385682.SAMN05444380_10188"/>